<accession>A0AAJ0FX25</accession>
<dbReference type="Gene3D" id="3.40.462.20">
    <property type="match status" value="1"/>
</dbReference>
<dbReference type="Pfam" id="PF08031">
    <property type="entry name" value="BBE"/>
    <property type="match status" value="1"/>
</dbReference>
<evidence type="ECO:0000256" key="2">
    <source>
        <dbReference type="ARBA" id="ARBA00005466"/>
    </source>
</evidence>
<dbReference type="SUPFAM" id="SSF56176">
    <property type="entry name" value="FAD-binding/transporter-associated domain-like"/>
    <property type="match status" value="1"/>
</dbReference>
<dbReference type="InterPro" id="IPR006094">
    <property type="entry name" value="Oxid_FAD_bind_N"/>
</dbReference>
<dbReference type="Gene3D" id="3.30.465.10">
    <property type="match status" value="1"/>
</dbReference>
<dbReference type="Proteomes" id="UP001251528">
    <property type="component" value="Unassembled WGS sequence"/>
</dbReference>
<feature type="signal peptide" evidence="6">
    <location>
        <begin position="1"/>
        <end position="23"/>
    </location>
</feature>
<dbReference type="GO" id="GO:0016491">
    <property type="term" value="F:oxidoreductase activity"/>
    <property type="evidence" value="ECO:0007669"/>
    <property type="project" value="UniProtKB-KW"/>
</dbReference>
<gene>
    <name evidence="8" type="ORF">QQS21_007825</name>
</gene>
<keyword evidence="5" id="KW-0560">Oxidoreductase</keyword>
<comment type="cofactor">
    <cofactor evidence="1">
        <name>FAD</name>
        <dbReference type="ChEBI" id="CHEBI:57692"/>
    </cofactor>
</comment>
<name>A0AAJ0FX25_9HYPO</name>
<dbReference type="PANTHER" id="PTHR42973">
    <property type="entry name" value="BINDING OXIDOREDUCTASE, PUTATIVE (AFU_ORTHOLOGUE AFUA_1G17690)-RELATED"/>
    <property type="match status" value="1"/>
</dbReference>
<keyword evidence="9" id="KW-1185">Reference proteome</keyword>
<feature type="domain" description="FAD-binding PCMH-type" evidence="7">
    <location>
        <begin position="62"/>
        <end position="236"/>
    </location>
</feature>
<reference evidence="8" key="1">
    <citation type="submission" date="2023-06" db="EMBL/GenBank/DDBJ databases">
        <title>Conoideocrella luteorostrata (Hypocreales: Clavicipitaceae), a potential biocontrol fungus for elongate hemlock scale in United States Christmas tree production areas.</title>
        <authorList>
            <person name="Barrett H."/>
            <person name="Lovett B."/>
            <person name="Macias A.M."/>
            <person name="Stajich J.E."/>
            <person name="Kasson M.T."/>
        </authorList>
    </citation>
    <scope>NUCLEOTIDE SEQUENCE</scope>
    <source>
        <strain evidence="8">ARSEF 14590</strain>
    </source>
</reference>
<evidence type="ECO:0000313" key="9">
    <source>
        <dbReference type="Proteomes" id="UP001251528"/>
    </source>
</evidence>
<evidence type="ECO:0000256" key="6">
    <source>
        <dbReference type="SAM" id="SignalP"/>
    </source>
</evidence>
<dbReference type="InterPro" id="IPR016169">
    <property type="entry name" value="FAD-bd_PCMH_sub2"/>
</dbReference>
<evidence type="ECO:0000313" key="8">
    <source>
        <dbReference type="EMBL" id="KAK2594478.1"/>
    </source>
</evidence>
<evidence type="ECO:0000256" key="1">
    <source>
        <dbReference type="ARBA" id="ARBA00001974"/>
    </source>
</evidence>
<dbReference type="Pfam" id="PF01565">
    <property type="entry name" value="FAD_binding_4"/>
    <property type="match status" value="1"/>
</dbReference>
<dbReference type="PROSITE" id="PS51387">
    <property type="entry name" value="FAD_PCMH"/>
    <property type="match status" value="1"/>
</dbReference>
<proteinExistence type="inferred from homology"/>
<dbReference type="InterPro" id="IPR016166">
    <property type="entry name" value="FAD-bd_PCMH"/>
</dbReference>
<keyword evidence="4" id="KW-0274">FAD</keyword>
<evidence type="ECO:0000256" key="5">
    <source>
        <dbReference type="ARBA" id="ARBA00023002"/>
    </source>
</evidence>
<keyword evidence="3" id="KW-0285">Flavoprotein</keyword>
<evidence type="ECO:0000256" key="3">
    <source>
        <dbReference type="ARBA" id="ARBA00022630"/>
    </source>
</evidence>
<dbReference type="PANTHER" id="PTHR42973:SF39">
    <property type="entry name" value="FAD-BINDING PCMH-TYPE DOMAIN-CONTAINING PROTEIN"/>
    <property type="match status" value="1"/>
</dbReference>
<comment type="similarity">
    <text evidence="2">Belongs to the oxygen-dependent FAD-linked oxidoreductase family.</text>
</comment>
<dbReference type="EMBL" id="JASWJB010000167">
    <property type="protein sequence ID" value="KAK2594478.1"/>
    <property type="molecule type" value="Genomic_DNA"/>
</dbReference>
<keyword evidence="6" id="KW-0732">Signal</keyword>
<dbReference type="InterPro" id="IPR012951">
    <property type="entry name" value="BBE"/>
</dbReference>
<dbReference type="InterPro" id="IPR036318">
    <property type="entry name" value="FAD-bd_PCMH-like_sf"/>
</dbReference>
<dbReference type="GO" id="GO:0071949">
    <property type="term" value="F:FAD binding"/>
    <property type="evidence" value="ECO:0007669"/>
    <property type="project" value="InterPro"/>
</dbReference>
<protein>
    <recommendedName>
        <fullName evidence="7">FAD-binding PCMH-type domain-containing protein</fullName>
    </recommendedName>
</protein>
<feature type="chain" id="PRO_5042522000" description="FAD-binding PCMH-type domain-containing protein" evidence="6">
    <location>
        <begin position="24"/>
        <end position="516"/>
    </location>
</feature>
<comment type="caution">
    <text evidence="8">The sequence shown here is derived from an EMBL/GenBank/DDBJ whole genome shotgun (WGS) entry which is preliminary data.</text>
</comment>
<evidence type="ECO:0000256" key="4">
    <source>
        <dbReference type="ARBA" id="ARBA00022827"/>
    </source>
</evidence>
<organism evidence="8 9">
    <name type="scientific">Conoideocrella luteorostrata</name>
    <dbReference type="NCBI Taxonomy" id="1105319"/>
    <lineage>
        <taxon>Eukaryota</taxon>
        <taxon>Fungi</taxon>
        <taxon>Dikarya</taxon>
        <taxon>Ascomycota</taxon>
        <taxon>Pezizomycotina</taxon>
        <taxon>Sordariomycetes</taxon>
        <taxon>Hypocreomycetidae</taxon>
        <taxon>Hypocreales</taxon>
        <taxon>Clavicipitaceae</taxon>
        <taxon>Conoideocrella</taxon>
    </lineage>
</organism>
<dbReference type="InterPro" id="IPR050416">
    <property type="entry name" value="FAD-linked_Oxidoreductase"/>
</dbReference>
<sequence>MLRSTWMTAVVAIIVSVTNATTATTHKLITCLQNIKSGSKSYLVTPSTGDYAKDRYGFNYAFDFKPSAIYHAASNADAAAAIKCAAASKVAVAPRSGGHSYEGYSIGGRDGALVIDLNLLQHFAVNKETRVATIGAGSRLGPIYANLWKAGKYLIPAGTCPTVGVGGHALGGGIGLTTRKYGVLADNVIGMTFIDSTGTVNMVSKSSNQDLFWALRGAGGGSFGLVTEFQIQAYNAPSVLTHVSIEWPLSNYSAVLDAYGAWARTATDDIMVLVHMRSTLITFTGVYLGTQAGAHAAVAGMLASAPQPPIPAKFEETGWYEEATRLADLKNGTLESPVTNDLHYARGRSLVYRKPLSTEEKDTIYKYLSNPPKVGSASLIIIDIWGGKVDRPDVPSAFDSHRGVLYGIQFIADWADSESPPGLRPCDDCLKWSADFVRDMQKAYHSSGGSLEGYQNYIERDMPNYLDAYYGNSLPRLKTIKKAVDPGNLFRFPQGIPVSDGRSVRVEMEDRRYELF</sequence>
<dbReference type="AlphaFoldDB" id="A0AAJ0FX25"/>
<evidence type="ECO:0000259" key="7">
    <source>
        <dbReference type="PROSITE" id="PS51387"/>
    </source>
</evidence>